<dbReference type="Proteomes" id="UP000403266">
    <property type="component" value="Unassembled WGS sequence"/>
</dbReference>
<dbReference type="InterPro" id="IPR022025">
    <property type="entry name" value="Amidoligase_2"/>
</dbReference>
<evidence type="ECO:0008006" key="3">
    <source>
        <dbReference type="Google" id="ProtNLM"/>
    </source>
</evidence>
<protein>
    <recommendedName>
        <fullName evidence="3">Amidoligase enzyme</fullName>
    </recommendedName>
</protein>
<evidence type="ECO:0000313" key="1">
    <source>
        <dbReference type="EMBL" id="MPR27808.1"/>
    </source>
</evidence>
<keyword evidence="2" id="KW-1185">Reference proteome</keyword>
<dbReference type="EMBL" id="VOSK01000108">
    <property type="protein sequence ID" value="MPR27808.1"/>
    <property type="molecule type" value="Genomic_DNA"/>
</dbReference>
<organism evidence="1 2">
    <name type="scientific">Microvirga tunisiensis</name>
    <dbReference type="NCBI Taxonomy" id="2108360"/>
    <lineage>
        <taxon>Bacteria</taxon>
        <taxon>Pseudomonadati</taxon>
        <taxon>Pseudomonadota</taxon>
        <taxon>Alphaproteobacteria</taxon>
        <taxon>Hyphomicrobiales</taxon>
        <taxon>Methylobacteriaceae</taxon>
        <taxon>Microvirga</taxon>
    </lineage>
</organism>
<comment type="caution">
    <text evidence="1">The sequence shown here is derived from an EMBL/GenBank/DDBJ whole genome shotgun (WGS) entry which is preliminary data.</text>
</comment>
<dbReference type="OrthoDB" id="5597599at2"/>
<gene>
    <name evidence="1" type="ORF">FS320_22220</name>
</gene>
<reference evidence="1 2" key="1">
    <citation type="journal article" date="2019" name="Syst. Appl. Microbiol.">
        <title>Microvirga tunisiensis sp. nov., a root nodule symbiotic bacterium isolated from Lupinus micranthus and L. luteus grown in Northern Tunisia.</title>
        <authorList>
            <person name="Msaddak A."/>
            <person name="Rejili M."/>
            <person name="Duran D."/>
            <person name="Mars M."/>
            <person name="Palacios J.M."/>
            <person name="Ruiz-Argueso T."/>
            <person name="Rey L."/>
            <person name="Imperial J."/>
        </authorList>
    </citation>
    <scope>NUCLEOTIDE SEQUENCE [LARGE SCALE GENOMIC DNA]</scope>
    <source>
        <strain evidence="1 2">Lmie10</strain>
    </source>
</reference>
<dbReference type="AlphaFoldDB" id="A0A5N7MLT2"/>
<dbReference type="Pfam" id="PF12224">
    <property type="entry name" value="Amidoligase_2"/>
    <property type="match status" value="1"/>
</dbReference>
<proteinExistence type="predicted"/>
<name>A0A5N7MLT2_9HYPH</name>
<evidence type="ECO:0000313" key="2">
    <source>
        <dbReference type="Proteomes" id="UP000403266"/>
    </source>
</evidence>
<accession>A0A5N7MLT2</accession>
<sequence>MFSSCFPELSMAQPALSTEIEFALPPVVHNEQGQVRTVGIEIEFVGPSAERTVQALQEALGGRLVEEDPHAFALKESAIGDLTVELDSRILHPGKQAGTQRGVLPKIAALFGFAARYLVPCELVTAPIPVDRLQELNRILTILRGAGAKGTQDAPFYAFGLHFNPEIPRQDAATITAFMKSFALLNPWLRREASPDATRNLLGFADPFPAEYVRRIADPDYWPDIPSFTDDYLAFNATRNRDLDLLPLLHHFDAQRVRAILPNEKINGRPTFHYRLPDARVSDPGWSIAPDWNRWVCVERLANDRERLDAVGSAYLSFEGEDKSWANVVEQIVRS</sequence>